<organism evidence="9 10">
    <name type="scientific">Methylophaga thiooxydans DMS010</name>
    <dbReference type="NCBI Taxonomy" id="637616"/>
    <lineage>
        <taxon>Bacteria</taxon>
        <taxon>Pseudomonadati</taxon>
        <taxon>Pseudomonadota</taxon>
        <taxon>Gammaproteobacteria</taxon>
        <taxon>Thiotrichales</taxon>
        <taxon>Piscirickettsiaceae</taxon>
        <taxon>Methylophaga</taxon>
    </lineage>
</organism>
<evidence type="ECO:0000313" key="8">
    <source>
        <dbReference type="EMBL" id="EEF80860.1"/>
    </source>
</evidence>
<evidence type="ECO:0000313" key="6">
    <source>
        <dbReference type="EMBL" id="EEF80422.1"/>
    </source>
</evidence>
<dbReference type="PANTHER" id="PTHR35894:SF5">
    <property type="entry name" value="MU-LIKE PROPHAGE FLUMU DNA TRANSPOSITION PROTEIN B"/>
    <property type="match status" value="1"/>
</dbReference>
<feature type="domain" description="ORC1/DEAH AAA+ ATPase" evidence="1">
    <location>
        <begin position="44"/>
        <end position="157"/>
    </location>
</feature>
<dbReference type="EMBL" id="GG657884">
    <property type="protein sequence ID" value="EEF81031.1"/>
    <property type="molecule type" value="Genomic_DNA"/>
</dbReference>
<reference evidence="9" key="1">
    <citation type="submission" date="2008-01" db="EMBL/GenBank/DDBJ databases">
        <authorList>
            <person name="Schaefer H."/>
            <person name="Ferriera S."/>
            <person name="Johnson J."/>
            <person name="Kravitz S."/>
            <person name="Beeson K."/>
            <person name="Sutton G."/>
            <person name="Rogers Y.-H."/>
            <person name="Friedman R."/>
            <person name="Frazier M."/>
            <person name="Venter J.C."/>
        </authorList>
    </citation>
    <scope>NUCLEOTIDE SEQUENCE</scope>
    <source>
        <strain evidence="9">DMS010</strain>
    </source>
</reference>
<dbReference type="EMBL" id="GG657888">
    <property type="protein sequence ID" value="EEF80860.1"/>
    <property type="molecule type" value="Genomic_DNA"/>
</dbReference>
<gene>
    <name evidence="6" type="ORF">MDMS009_1035</name>
    <name evidence="5" type="ORF">MDMS009_1159</name>
    <name evidence="4" type="ORF">MDMS009_1325</name>
    <name evidence="3" type="ORF">MDMS009_1643</name>
    <name evidence="2" type="ORF">MDMS009_2473</name>
    <name evidence="9" type="ORF">MDMS009_351</name>
    <name evidence="8" type="ORF">MDMS009_587</name>
    <name evidence="7" type="ORF">MDMS009_949</name>
</gene>
<evidence type="ECO:0000313" key="5">
    <source>
        <dbReference type="EMBL" id="EEF80263.1"/>
    </source>
</evidence>
<dbReference type="EMBL" id="GG657895">
    <property type="protein sequence ID" value="EEF80263.1"/>
    <property type="molecule type" value="Genomic_DNA"/>
</dbReference>
<evidence type="ECO:0000259" key="1">
    <source>
        <dbReference type="Pfam" id="PF13401"/>
    </source>
</evidence>
<dbReference type="PANTHER" id="PTHR35894">
    <property type="entry name" value="GENERAL SECRETION PATHWAY PROTEIN A-RELATED"/>
    <property type="match status" value="1"/>
</dbReference>
<dbReference type="InterPro" id="IPR049945">
    <property type="entry name" value="AAA_22"/>
</dbReference>
<dbReference type="AlphaFoldDB" id="C0N2I7"/>
<dbReference type="Pfam" id="PF13401">
    <property type="entry name" value="AAA_22"/>
    <property type="match status" value="1"/>
</dbReference>
<dbReference type="InterPro" id="IPR027417">
    <property type="entry name" value="P-loop_NTPase"/>
</dbReference>
<evidence type="ECO:0000313" key="7">
    <source>
        <dbReference type="EMBL" id="EEF80624.1"/>
    </source>
</evidence>
<evidence type="ECO:0000313" key="10">
    <source>
        <dbReference type="Proteomes" id="UP000004679"/>
    </source>
</evidence>
<dbReference type="EMBL" id="GG657896">
    <property type="protein sequence ID" value="EEF80168.1"/>
    <property type="molecule type" value="Genomic_DNA"/>
</dbReference>
<dbReference type="Proteomes" id="UP000004679">
    <property type="component" value="Unassembled WGS sequence"/>
</dbReference>
<evidence type="ECO:0000313" key="2">
    <source>
        <dbReference type="EMBL" id="EEF78956.1"/>
    </source>
</evidence>
<dbReference type="OrthoDB" id="9797061at2"/>
<dbReference type="GO" id="GO:0016887">
    <property type="term" value="F:ATP hydrolysis activity"/>
    <property type="evidence" value="ECO:0007669"/>
    <property type="project" value="InterPro"/>
</dbReference>
<evidence type="ECO:0000313" key="9">
    <source>
        <dbReference type="EMBL" id="EEF81031.1"/>
    </source>
</evidence>
<dbReference type="RefSeq" id="WP_008290142.1">
    <property type="nucleotide sequence ID" value="NZ_GG657884.1"/>
</dbReference>
<dbReference type="EMBL" id="GG657893">
    <property type="protein sequence ID" value="EEF80422.1"/>
    <property type="molecule type" value="Genomic_DNA"/>
</dbReference>
<name>C0N2I7_9GAMM</name>
<dbReference type="EMBL" id="GG657898">
    <property type="protein sequence ID" value="EEF79705.1"/>
    <property type="molecule type" value="Genomic_DNA"/>
</dbReference>
<keyword evidence="10" id="KW-1185">Reference proteome</keyword>
<dbReference type="Gene3D" id="3.40.50.300">
    <property type="entry name" value="P-loop containing nucleotide triphosphate hydrolases"/>
    <property type="match status" value="1"/>
</dbReference>
<dbReference type="EMBL" id="GG657903">
    <property type="protein sequence ID" value="EEF78956.1"/>
    <property type="molecule type" value="Genomic_DNA"/>
</dbReference>
<dbReference type="SUPFAM" id="SSF52540">
    <property type="entry name" value="P-loop containing nucleoside triphosphate hydrolases"/>
    <property type="match status" value="1"/>
</dbReference>
<evidence type="ECO:0000313" key="3">
    <source>
        <dbReference type="EMBL" id="EEF79705.1"/>
    </source>
</evidence>
<sequence length="254" mass="28628">MTTNQNVVNLGDRVEASVTTAPLKNVMLCTRLLEQAMNRPAHLPGMVTFFGPSGWGKSFAAAYAANKYRAYYVECKSTWTKKALLLSILKEMGIQPDKTNYDMVEQISQQLALSGLPLIIDEMDHIVEKKAVEVVRDIYEGSNAAILLIGEEKLPTKLLKWERFHNRMLAWQGAQPADLEDTRQLSQLYCPDITIADDLLERIQRESMGVARRICVNLNQVQQAAYSAGTDQIDVKLWGNRPLYTGDAPRRKVK</sequence>
<dbReference type="HOGENOM" id="CLU_099028_0_0_6"/>
<evidence type="ECO:0000313" key="4">
    <source>
        <dbReference type="EMBL" id="EEF80168.1"/>
    </source>
</evidence>
<accession>C0N2I7</accession>
<proteinExistence type="predicted"/>
<reference evidence="9 10" key="2">
    <citation type="journal article" date="2011" name="J. Bacteriol.">
        <title>Draft genome sequence of the chemolithoheterotrophic, halophilic methylotroph Methylophaga thiooxydans DMS010.</title>
        <authorList>
            <person name="Boden R."/>
            <person name="Ferriera S."/>
            <person name="Johnson J."/>
            <person name="Kelly D.P."/>
            <person name="Murrell J.C."/>
            <person name="Schafer H."/>
        </authorList>
    </citation>
    <scope>NUCLEOTIDE SEQUENCE [LARGE SCALE GENOMIC DNA]</scope>
    <source>
        <strain evidence="9 10">DMS010</strain>
    </source>
</reference>
<dbReference type="InterPro" id="IPR052026">
    <property type="entry name" value="ExeA_AAA_ATPase_DNA-bind"/>
</dbReference>
<protein>
    <recommendedName>
        <fullName evidence="1">ORC1/DEAH AAA+ ATPase domain-containing protein</fullName>
    </recommendedName>
</protein>
<dbReference type="EMBL" id="GG657892">
    <property type="protein sequence ID" value="EEF80624.1"/>
    <property type="molecule type" value="Genomic_DNA"/>
</dbReference>